<evidence type="ECO:0000313" key="1">
    <source>
        <dbReference type="EMBL" id="MPN01704.1"/>
    </source>
</evidence>
<proteinExistence type="predicted"/>
<organism evidence="1">
    <name type="scientific">bioreactor metagenome</name>
    <dbReference type="NCBI Taxonomy" id="1076179"/>
    <lineage>
        <taxon>unclassified sequences</taxon>
        <taxon>metagenomes</taxon>
        <taxon>ecological metagenomes</taxon>
    </lineage>
</organism>
<reference evidence="1" key="1">
    <citation type="submission" date="2019-08" db="EMBL/GenBank/DDBJ databases">
        <authorList>
            <person name="Kucharzyk K."/>
            <person name="Murdoch R.W."/>
            <person name="Higgins S."/>
            <person name="Loffler F."/>
        </authorList>
    </citation>
    <scope>NUCLEOTIDE SEQUENCE</scope>
</reference>
<dbReference type="AlphaFoldDB" id="A0A645EM17"/>
<sequence length="180" mass="20043">MITVSPCERQLIIFLVINFQNTAVFHKYRGRSFGGDLYGFSRFGINRHTPLPHGLGIAGNGLGFHELIFSGIEIAKVDFTVRAADPGTDNGLPAGFNLVILLVVMRMLFITAIQHKGDAFQGLLSFRVQLLKVKGNFFRFIGFRNGHHIPDAVDGKVKLCLIQLIALWRGNFFKVVVSKN</sequence>
<name>A0A645EM17_9ZZZZ</name>
<accession>A0A645EM17</accession>
<comment type="caution">
    <text evidence="1">The sequence shown here is derived from an EMBL/GenBank/DDBJ whole genome shotgun (WGS) entry which is preliminary data.</text>
</comment>
<dbReference type="EMBL" id="VSSQ01047698">
    <property type="protein sequence ID" value="MPN01704.1"/>
    <property type="molecule type" value="Genomic_DNA"/>
</dbReference>
<gene>
    <name evidence="1" type="ORF">SDC9_148915</name>
</gene>
<protein>
    <submittedName>
        <fullName evidence="1">Uncharacterized protein</fullName>
    </submittedName>
</protein>